<dbReference type="PROSITE" id="PS51353">
    <property type="entry name" value="ARSC"/>
    <property type="match status" value="1"/>
</dbReference>
<sequence length="117" mass="13054">MKNITIWHNPRCSKSRQALALLEAAGVNPEVVKYLENPPTKTELEAALKKLQISPAKLVRRGEAVFKTLTLSEKSSDQEWVSAMMNNPILIERPIIMSDDQAVIGRPPENVHGLLDL</sequence>
<dbReference type="EMBL" id="AY458648">
    <property type="protein sequence ID" value="AAR38307.1"/>
    <property type="molecule type" value="Genomic_DNA"/>
</dbReference>
<keyword evidence="2 4" id="KW-0560">Oxidoreductase</keyword>
<dbReference type="AlphaFoldDB" id="Q6SFB5"/>
<proteinExistence type="inferred from homology"/>
<dbReference type="InterPro" id="IPR006659">
    <property type="entry name" value="Arsenate_reductase"/>
</dbReference>
<dbReference type="NCBIfam" id="TIGR00014">
    <property type="entry name" value="arsC"/>
    <property type="match status" value="1"/>
</dbReference>
<dbReference type="PANTHER" id="PTHR30041:SF4">
    <property type="entry name" value="ARSENATE REDUCTASE"/>
    <property type="match status" value="1"/>
</dbReference>
<dbReference type="InterPro" id="IPR006660">
    <property type="entry name" value="Arsenate_reductase-like"/>
</dbReference>
<dbReference type="CDD" id="cd03034">
    <property type="entry name" value="ArsC_ArsC"/>
    <property type="match status" value="1"/>
</dbReference>
<gene>
    <name evidence="4" type="primary">arsC</name>
    <name evidence="4" type="ORF">MBMO_EBAC000-69B03.56</name>
</gene>
<dbReference type="EC" id="1.20.4.1" evidence="4"/>
<dbReference type="GO" id="GO:0008794">
    <property type="term" value="F:arsenate reductase (glutaredoxin) activity"/>
    <property type="evidence" value="ECO:0007669"/>
    <property type="project" value="UniProtKB-EC"/>
</dbReference>
<reference evidence="4" key="1">
    <citation type="submission" date="2003-11" db="EMBL/GenBank/DDBJ databases">
        <authorList>
            <person name="Heidelberg J.F."/>
            <person name="Eisen J.A."/>
            <person name="Nelson W.C."/>
            <person name="DeLong E.F."/>
        </authorList>
    </citation>
    <scope>NUCLEOTIDE SEQUENCE</scope>
</reference>
<evidence type="ECO:0000256" key="1">
    <source>
        <dbReference type="ARBA" id="ARBA00007198"/>
    </source>
</evidence>
<reference evidence="4" key="2">
    <citation type="submission" date="2003-12" db="EMBL/GenBank/DDBJ databases">
        <title>Monterey Bay Coastal Ocean Microbial Observatory environmental clone sequencing.</title>
        <authorList>
            <person name="DeLong E.F."/>
        </authorList>
    </citation>
    <scope>NUCLEOTIDE SEQUENCE</scope>
</reference>
<dbReference type="SUPFAM" id="SSF52833">
    <property type="entry name" value="Thioredoxin-like"/>
    <property type="match status" value="1"/>
</dbReference>
<name>Q6SFB5_9BACT</name>
<evidence type="ECO:0000313" key="4">
    <source>
        <dbReference type="EMBL" id="AAR38307.1"/>
    </source>
</evidence>
<dbReference type="PANTHER" id="PTHR30041">
    <property type="entry name" value="ARSENATE REDUCTASE"/>
    <property type="match status" value="1"/>
</dbReference>
<dbReference type="Gene3D" id="3.40.30.10">
    <property type="entry name" value="Glutaredoxin"/>
    <property type="match status" value="1"/>
</dbReference>
<dbReference type="InterPro" id="IPR036249">
    <property type="entry name" value="Thioredoxin-like_sf"/>
</dbReference>
<protein>
    <submittedName>
        <fullName evidence="4">Arsenate reductase</fullName>
        <ecNumber evidence="4">1.20.4.1</ecNumber>
    </submittedName>
</protein>
<accession>Q6SFB5</accession>
<evidence type="ECO:0000256" key="2">
    <source>
        <dbReference type="ARBA" id="ARBA00023002"/>
    </source>
</evidence>
<organism evidence="4">
    <name type="scientific">uncultured marine bacterium 581</name>
    <dbReference type="NCBI Taxonomy" id="257401"/>
    <lineage>
        <taxon>Bacteria</taxon>
        <taxon>environmental samples</taxon>
    </lineage>
</organism>
<dbReference type="Pfam" id="PF03960">
    <property type="entry name" value="ArsC"/>
    <property type="match status" value="1"/>
</dbReference>
<comment type="similarity">
    <text evidence="1 3">Belongs to the ArsC family.</text>
</comment>
<evidence type="ECO:0000256" key="3">
    <source>
        <dbReference type="PROSITE-ProRule" id="PRU01282"/>
    </source>
</evidence>